<dbReference type="Proteomes" id="UP001162734">
    <property type="component" value="Chromosome"/>
</dbReference>
<dbReference type="PROSITE" id="PS00061">
    <property type="entry name" value="ADH_SHORT"/>
    <property type="match status" value="1"/>
</dbReference>
<evidence type="ECO:0000256" key="2">
    <source>
        <dbReference type="RuleBase" id="RU000363"/>
    </source>
</evidence>
<reference evidence="5" key="1">
    <citation type="journal article" date="2022" name="Int. J. Syst. Evol. Microbiol.">
        <title>Anaeromyxobacter oryzae sp. nov., Anaeromyxobacter diazotrophicus sp. nov. and Anaeromyxobacter paludicola sp. nov., isolated from paddy soils.</title>
        <authorList>
            <person name="Itoh H."/>
            <person name="Xu Z."/>
            <person name="Mise K."/>
            <person name="Masuda Y."/>
            <person name="Ushijima N."/>
            <person name="Hayakawa C."/>
            <person name="Shiratori Y."/>
            <person name="Senoo K."/>
        </authorList>
    </citation>
    <scope>NUCLEOTIDE SEQUENCE [LARGE SCALE GENOMIC DNA]</scope>
    <source>
        <strain evidence="5">Red630</strain>
    </source>
</reference>
<dbReference type="Gene3D" id="3.40.50.720">
    <property type="entry name" value="NAD(P)-binding Rossmann-like Domain"/>
    <property type="match status" value="1"/>
</dbReference>
<dbReference type="PRINTS" id="PR00081">
    <property type="entry name" value="GDHRDH"/>
</dbReference>
<feature type="domain" description="Ketoreductase" evidence="3">
    <location>
        <begin position="9"/>
        <end position="186"/>
    </location>
</feature>
<dbReference type="RefSeq" id="WP_248344213.1">
    <property type="nucleotide sequence ID" value="NZ_AP025592.1"/>
</dbReference>
<dbReference type="InterPro" id="IPR057326">
    <property type="entry name" value="KR_dom"/>
</dbReference>
<dbReference type="PANTHER" id="PTHR42760:SF40">
    <property type="entry name" value="3-OXOACYL-[ACYL-CARRIER-PROTEIN] REDUCTASE, CHLOROPLASTIC"/>
    <property type="match status" value="1"/>
</dbReference>
<dbReference type="SUPFAM" id="SSF51735">
    <property type="entry name" value="NAD(P)-binding Rossmann-fold domains"/>
    <property type="match status" value="1"/>
</dbReference>
<proteinExistence type="inferred from homology"/>
<evidence type="ECO:0000313" key="4">
    <source>
        <dbReference type="EMBL" id="BDG07460.1"/>
    </source>
</evidence>
<sequence length="228" mass="23463">MSVDVRPFGAVVTGGGRGIGAAVAAALTRAGGRVTVAARSLAQLEAVVRRGDAAMAARCDVTREAEVAELVAAHEARVGACDVLVCCAGILERGLVERLAPERFRAVLEVNLTGAFLCARAALPGMKGRRRGRIVNVASISGTLGTPEGSAYNASKWGLIGFTKSLAEELRGAGVQALSVSPGSVDTEMLRETPFEPQMTPAEVAKVIAFCALEAPDAMNGANVEVFG</sequence>
<protein>
    <submittedName>
        <fullName evidence="4">Beta-ketoacyl-ACP reductase</fullName>
    </submittedName>
</protein>
<dbReference type="InterPro" id="IPR020904">
    <property type="entry name" value="Sc_DH/Rdtase_CS"/>
</dbReference>
<dbReference type="PRINTS" id="PR00080">
    <property type="entry name" value="SDRFAMILY"/>
</dbReference>
<dbReference type="InterPro" id="IPR002347">
    <property type="entry name" value="SDR_fam"/>
</dbReference>
<accession>A0ABN6N2N1</accession>
<organism evidence="4 5">
    <name type="scientific">Anaeromyxobacter paludicola</name>
    <dbReference type="NCBI Taxonomy" id="2918171"/>
    <lineage>
        <taxon>Bacteria</taxon>
        <taxon>Pseudomonadati</taxon>
        <taxon>Myxococcota</taxon>
        <taxon>Myxococcia</taxon>
        <taxon>Myxococcales</taxon>
        <taxon>Cystobacterineae</taxon>
        <taxon>Anaeromyxobacteraceae</taxon>
        <taxon>Anaeromyxobacter</taxon>
    </lineage>
</organism>
<dbReference type="SMART" id="SM00822">
    <property type="entry name" value="PKS_KR"/>
    <property type="match status" value="1"/>
</dbReference>
<evidence type="ECO:0000259" key="3">
    <source>
        <dbReference type="SMART" id="SM00822"/>
    </source>
</evidence>
<dbReference type="PANTHER" id="PTHR42760">
    <property type="entry name" value="SHORT-CHAIN DEHYDROGENASES/REDUCTASES FAMILY MEMBER"/>
    <property type="match status" value="1"/>
</dbReference>
<evidence type="ECO:0000313" key="5">
    <source>
        <dbReference type="Proteomes" id="UP001162734"/>
    </source>
</evidence>
<dbReference type="Pfam" id="PF00106">
    <property type="entry name" value="adh_short"/>
    <property type="match status" value="1"/>
</dbReference>
<dbReference type="EMBL" id="AP025592">
    <property type="protein sequence ID" value="BDG07460.1"/>
    <property type="molecule type" value="Genomic_DNA"/>
</dbReference>
<comment type="similarity">
    <text evidence="1 2">Belongs to the short-chain dehydrogenases/reductases (SDR) family.</text>
</comment>
<gene>
    <name evidence="4" type="ORF">AMPC_05730</name>
</gene>
<dbReference type="InterPro" id="IPR036291">
    <property type="entry name" value="NAD(P)-bd_dom_sf"/>
</dbReference>
<name>A0ABN6N2N1_9BACT</name>
<keyword evidence="5" id="KW-1185">Reference proteome</keyword>
<dbReference type="CDD" id="cd05233">
    <property type="entry name" value="SDR_c"/>
    <property type="match status" value="1"/>
</dbReference>
<evidence type="ECO:0000256" key="1">
    <source>
        <dbReference type="ARBA" id="ARBA00006484"/>
    </source>
</evidence>